<dbReference type="SMART" id="SM00422">
    <property type="entry name" value="HTH_MERR"/>
    <property type="match status" value="1"/>
</dbReference>
<dbReference type="PANTHER" id="PTHR30204">
    <property type="entry name" value="REDOX-CYCLING DRUG-SENSING TRANSCRIPTIONAL ACTIVATOR SOXR"/>
    <property type="match status" value="1"/>
</dbReference>
<keyword evidence="1" id="KW-0238">DNA-binding</keyword>
<gene>
    <name evidence="3" type="ORF">LR394_24390</name>
</gene>
<protein>
    <submittedName>
        <fullName evidence="3">MerR family transcriptional regulator</fullName>
    </submittedName>
</protein>
<dbReference type="GO" id="GO:0003700">
    <property type="term" value="F:DNA-binding transcription factor activity"/>
    <property type="evidence" value="ECO:0007669"/>
    <property type="project" value="InterPro"/>
</dbReference>
<sequence>MSWSTRQLAEIAGTTVRAVRHYHAIGLLAEPERAPNGYKLYGTEHLLRLTRIRRLAELGMPLNQIAALEETEKPGDSLRVLDQELGERIARLELLQGELGTLLQGQSETDGLQRFAADLSDSDRALILVYSRIYSPNVMRSIQNLVTQYPRDASDREFDDLPPSADERTRARLVDELTPKILGVLESNPWLSDVLNDAPLGRAYAREIFQATWHDLYNAAQIDVMERVLRRRRS</sequence>
<reference evidence="3" key="1">
    <citation type="submission" date="2021-11" db="EMBL/GenBank/DDBJ databases">
        <title>Streptomyces corallinus and Kineosporia corallina sp. nov., two new coral-derived marine actinobacteria.</title>
        <authorList>
            <person name="Buangrab K."/>
            <person name="Sutthacheep M."/>
            <person name="Yeemin T."/>
            <person name="Harunari E."/>
            <person name="Igarashi Y."/>
            <person name="Sripreechasak P."/>
            <person name="Kanchanasin P."/>
            <person name="Tanasupawat S."/>
            <person name="Phongsopitanun W."/>
        </authorList>
    </citation>
    <scope>NUCLEOTIDE SEQUENCE</scope>
    <source>
        <strain evidence="3">JCM 31032</strain>
    </source>
</reference>
<dbReference type="Proteomes" id="UP001138997">
    <property type="component" value="Unassembled WGS sequence"/>
</dbReference>
<evidence type="ECO:0000259" key="2">
    <source>
        <dbReference type="PROSITE" id="PS50937"/>
    </source>
</evidence>
<dbReference type="InterPro" id="IPR000551">
    <property type="entry name" value="MerR-type_HTH_dom"/>
</dbReference>
<comment type="caution">
    <text evidence="3">The sequence shown here is derived from an EMBL/GenBank/DDBJ whole genome shotgun (WGS) entry which is preliminary data.</text>
</comment>
<evidence type="ECO:0000313" key="4">
    <source>
        <dbReference type="Proteomes" id="UP001138997"/>
    </source>
</evidence>
<dbReference type="PANTHER" id="PTHR30204:SF93">
    <property type="entry name" value="HTH MERR-TYPE DOMAIN-CONTAINING PROTEIN"/>
    <property type="match status" value="1"/>
</dbReference>
<proteinExistence type="predicted"/>
<name>A0A9X1SVU1_9ACTN</name>
<evidence type="ECO:0000256" key="1">
    <source>
        <dbReference type="ARBA" id="ARBA00023125"/>
    </source>
</evidence>
<accession>A0A9X1SVU1</accession>
<dbReference type="PROSITE" id="PS50937">
    <property type="entry name" value="HTH_MERR_2"/>
    <property type="match status" value="1"/>
</dbReference>
<dbReference type="Gene3D" id="1.10.1660.10">
    <property type="match status" value="1"/>
</dbReference>
<organism evidence="3 4">
    <name type="scientific">Kineosporia babensis</name>
    <dbReference type="NCBI Taxonomy" id="499548"/>
    <lineage>
        <taxon>Bacteria</taxon>
        <taxon>Bacillati</taxon>
        <taxon>Actinomycetota</taxon>
        <taxon>Actinomycetes</taxon>
        <taxon>Kineosporiales</taxon>
        <taxon>Kineosporiaceae</taxon>
        <taxon>Kineosporia</taxon>
    </lineage>
</organism>
<keyword evidence="4" id="KW-1185">Reference proteome</keyword>
<dbReference type="InterPro" id="IPR009061">
    <property type="entry name" value="DNA-bd_dom_put_sf"/>
</dbReference>
<dbReference type="InterPro" id="IPR047057">
    <property type="entry name" value="MerR_fam"/>
</dbReference>
<dbReference type="Pfam" id="PF13411">
    <property type="entry name" value="MerR_1"/>
    <property type="match status" value="1"/>
</dbReference>
<dbReference type="EMBL" id="JAJOMB010000014">
    <property type="protein sequence ID" value="MCD5314051.1"/>
    <property type="molecule type" value="Genomic_DNA"/>
</dbReference>
<dbReference type="SUPFAM" id="SSF46955">
    <property type="entry name" value="Putative DNA-binding domain"/>
    <property type="match status" value="1"/>
</dbReference>
<dbReference type="AlphaFoldDB" id="A0A9X1SVU1"/>
<dbReference type="GO" id="GO:0003677">
    <property type="term" value="F:DNA binding"/>
    <property type="evidence" value="ECO:0007669"/>
    <property type="project" value="UniProtKB-KW"/>
</dbReference>
<evidence type="ECO:0000313" key="3">
    <source>
        <dbReference type="EMBL" id="MCD5314051.1"/>
    </source>
</evidence>
<dbReference type="RefSeq" id="WP_231446257.1">
    <property type="nucleotide sequence ID" value="NZ_JAJOMB010000014.1"/>
</dbReference>
<feature type="domain" description="HTH merR-type" evidence="2">
    <location>
        <begin position="1"/>
        <end position="71"/>
    </location>
</feature>